<proteinExistence type="predicted"/>
<gene>
    <name evidence="2" type="ORF">GNC09_004408</name>
</gene>
<sequence length="58" mass="6408">MASEFIPREMNPEVEARLSVVLAAREPEGRQMPSLFEPDTEAVAPAAAEAQTEQPQQR</sequence>
<evidence type="ECO:0000313" key="2">
    <source>
        <dbReference type="EMBL" id="HAE8104280.1"/>
    </source>
</evidence>
<reference evidence="2" key="2">
    <citation type="submission" date="2018-07" db="EMBL/GenBank/DDBJ databases">
        <authorList>
            <consortium name="NCBI Pathogen Detection Project"/>
        </authorList>
    </citation>
    <scope>NUCLEOTIDE SEQUENCE</scope>
    <source>
        <strain evidence="2">1363-65</strain>
    </source>
</reference>
<dbReference type="EMBL" id="DAATDB010000042">
    <property type="protein sequence ID" value="HAE8104280.1"/>
    <property type="molecule type" value="Genomic_DNA"/>
</dbReference>
<protein>
    <submittedName>
        <fullName evidence="2">Uncharacterized protein</fullName>
    </submittedName>
</protein>
<accession>A0A737ENB0</accession>
<feature type="region of interest" description="Disordered" evidence="1">
    <location>
        <begin position="27"/>
        <end position="58"/>
    </location>
</feature>
<name>A0A737ENB0_SALER</name>
<comment type="caution">
    <text evidence="2">The sequence shown here is derived from an EMBL/GenBank/DDBJ whole genome shotgun (WGS) entry which is preliminary data.</text>
</comment>
<reference evidence="2" key="1">
    <citation type="journal article" date="2018" name="Genome Biol.">
        <title>SKESA: strategic k-mer extension for scrupulous assemblies.</title>
        <authorList>
            <person name="Souvorov A."/>
            <person name="Agarwala R."/>
            <person name="Lipman D.J."/>
        </authorList>
    </citation>
    <scope>NUCLEOTIDE SEQUENCE</scope>
    <source>
        <strain evidence="2">1363-65</strain>
    </source>
</reference>
<feature type="compositionally biased region" description="Low complexity" evidence="1">
    <location>
        <begin position="41"/>
        <end position="58"/>
    </location>
</feature>
<organism evidence="2">
    <name type="scientific">Salmonella enterica subsp. indica serovar 45:a:e,n,x</name>
    <dbReference type="NCBI Taxonomy" id="1307500"/>
    <lineage>
        <taxon>Bacteria</taxon>
        <taxon>Pseudomonadati</taxon>
        <taxon>Pseudomonadota</taxon>
        <taxon>Gammaproteobacteria</taxon>
        <taxon>Enterobacterales</taxon>
        <taxon>Enterobacteriaceae</taxon>
        <taxon>Salmonella</taxon>
    </lineage>
</organism>
<evidence type="ECO:0000256" key="1">
    <source>
        <dbReference type="SAM" id="MobiDB-lite"/>
    </source>
</evidence>
<dbReference type="AlphaFoldDB" id="A0A737ENB0"/>